<keyword evidence="1" id="KW-0812">Transmembrane</keyword>
<dbReference type="EMBL" id="FOUU01000002">
    <property type="protein sequence ID" value="SFM66772.1"/>
    <property type="molecule type" value="Genomic_DNA"/>
</dbReference>
<gene>
    <name evidence="2" type="ORF">SAMN05660836_01110</name>
</gene>
<dbReference type="Proteomes" id="UP000199611">
    <property type="component" value="Unassembled WGS sequence"/>
</dbReference>
<dbReference type="AlphaFoldDB" id="A0A1I4SQR6"/>
<reference evidence="2 3" key="1">
    <citation type="submission" date="2016-10" db="EMBL/GenBank/DDBJ databases">
        <authorList>
            <person name="de Groot N.N."/>
        </authorList>
    </citation>
    <scope>NUCLEOTIDE SEQUENCE [LARGE SCALE GENOMIC DNA]</scope>
    <source>
        <strain evidence="2 3">DSM 9990</strain>
    </source>
</reference>
<evidence type="ECO:0000256" key="1">
    <source>
        <dbReference type="SAM" id="Phobius"/>
    </source>
</evidence>
<accession>A0A1I4SQR6</accession>
<feature type="transmembrane region" description="Helical" evidence="1">
    <location>
        <begin position="39"/>
        <end position="56"/>
    </location>
</feature>
<name>A0A1I4SQR6_9BACT</name>
<evidence type="ECO:0000313" key="2">
    <source>
        <dbReference type="EMBL" id="SFM66772.1"/>
    </source>
</evidence>
<keyword evidence="1" id="KW-1133">Transmembrane helix</keyword>
<protein>
    <submittedName>
        <fullName evidence="2">Uncharacterized protein</fullName>
    </submittedName>
</protein>
<dbReference type="OrthoDB" id="5520192at2"/>
<keyword evidence="1" id="KW-0472">Membrane</keyword>
<evidence type="ECO:0000313" key="3">
    <source>
        <dbReference type="Proteomes" id="UP000199611"/>
    </source>
</evidence>
<feature type="transmembrane region" description="Helical" evidence="1">
    <location>
        <begin position="13"/>
        <end position="33"/>
    </location>
</feature>
<organism evidence="2 3">
    <name type="scientific">Thermodesulforhabdus norvegica</name>
    <dbReference type="NCBI Taxonomy" id="39841"/>
    <lineage>
        <taxon>Bacteria</taxon>
        <taxon>Pseudomonadati</taxon>
        <taxon>Thermodesulfobacteriota</taxon>
        <taxon>Syntrophobacteria</taxon>
        <taxon>Syntrophobacterales</taxon>
        <taxon>Thermodesulforhabdaceae</taxon>
        <taxon>Thermodesulforhabdus</taxon>
    </lineage>
</organism>
<dbReference type="STRING" id="39841.SAMN05660836_01110"/>
<sequence>MEDRKDQGGWLKYVIRFALSCAAVFPVYAFLYLTFPASVFAFYLITAILVMVFTPWDDLKKKFLS</sequence>
<keyword evidence="3" id="KW-1185">Reference proteome</keyword>
<proteinExistence type="predicted"/>
<dbReference type="RefSeq" id="WP_093394091.1">
    <property type="nucleotide sequence ID" value="NZ_FOUU01000002.1"/>
</dbReference>